<comment type="pathway">
    <text evidence="1">Cofactor biosynthesis; molybdopterin biosynthesis.</text>
</comment>
<organism evidence="12">
    <name type="scientific">Spongospora subterranea</name>
    <dbReference type="NCBI Taxonomy" id="70186"/>
    <lineage>
        <taxon>Eukaryota</taxon>
        <taxon>Sar</taxon>
        <taxon>Rhizaria</taxon>
        <taxon>Endomyxa</taxon>
        <taxon>Phytomyxea</taxon>
        <taxon>Plasmodiophorida</taxon>
        <taxon>Plasmodiophoridae</taxon>
        <taxon>Spongospora</taxon>
    </lineage>
</organism>
<evidence type="ECO:0000256" key="9">
    <source>
        <dbReference type="ARBA" id="ARBA00023150"/>
    </source>
</evidence>
<keyword evidence="4" id="KW-0479">Metal-binding</keyword>
<evidence type="ECO:0000256" key="8">
    <source>
        <dbReference type="ARBA" id="ARBA00023134"/>
    </source>
</evidence>
<sequence length="312" mass="34856">MRCNLRCHYCMPESGVSLTPNPLLLTALEIHQIAKLFVSQGVNKIRLTGGEPLVRRDIVEIVSNLNKLRPDGLSTIAMTTNGLLLSRYLPELIDAGLTHVNISLDTLSPHRFQLISKRMGHERVLRSIDDAIQSGLKSVKINCVVMNGINADEIIDFVELTRSKLVEVRFIEMMPFASNTFDNRKLLPFKAMLGMIQQAYPDIYKAVPESNETSKVYNIPGFVGRIGFITSMSQHFCFSCNRLRITADGNLKVCLFDQREVSLRDHLRSGISDQNLLAIINQSVKFKKLQHAGMDMLAASKAGNRPMITIGG</sequence>
<dbReference type="GO" id="GO:0061799">
    <property type="term" value="F:cyclic pyranopterin monophosphate synthase activity"/>
    <property type="evidence" value="ECO:0007669"/>
    <property type="project" value="TreeGrafter"/>
</dbReference>
<feature type="domain" description="Radical SAM core" evidence="11">
    <location>
        <begin position="1"/>
        <end position="206"/>
    </location>
</feature>
<dbReference type="GO" id="GO:0061798">
    <property type="term" value="F:GTP 3',8'-cyclase activity"/>
    <property type="evidence" value="ECO:0007669"/>
    <property type="project" value="TreeGrafter"/>
</dbReference>
<evidence type="ECO:0000256" key="2">
    <source>
        <dbReference type="ARBA" id="ARBA00022485"/>
    </source>
</evidence>
<dbReference type="InterPro" id="IPR013483">
    <property type="entry name" value="MoaA"/>
</dbReference>
<dbReference type="GO" id="GO:0006777">
    <property type="term" value="P:Mo-molybdopterin cofactor biosynthetic process"/>
    <property type="evidence" value="ECO:0007669"/>
    <property type="project" value="UniProtKB-KW"/>
</dbReference>
<dbReference type="InterPro" id="IPR013785">
    <property type="entry name" value="Aldolase_TIM"/>
</dbReference>
<evidence type="ECO:0000256" key="10">
    <source>
        <dbReference type="ARBA" id="ARBA00023239"/>
    </source>
</evidence>
<dbReference type="NCBIfam" id="TIGR02666">
    <property type="entry name" value="moaA"/>
    <property type="match status" value="1"/>
</dbReference>
<protein>
    <recommendedName>
        <fullName evidence="11">Radical SAM core domain-containing protein</fullName>
    </recommendedName>
</protein>
<evidence type="ECO:0000259" key="11">
    <source>
        <dbReference type="PROSITE" id="PS51918"/>
    </source>
</evidence>
<dbReference type="InterPro" id="IPR050105">
    <property type="entry name" value="MoCo_biosynth_MoaA/MoaC"/>
</dbReference>
<dbReference type="InterPro" id="IPR058240">
    <property type="entry name" value="rSAM_sf"/>
</dbReference>
<dbReference type="PANTHER" id="PTHR22960:SF0">
    <property type="entry name" value="MOLYBDENUM COFACTOR BIOSYNTHESIS PROTEIN 1"/>
    <property type="match status" value="1"/>
</dbReference>
<keyword evidence="3" id="KW-0949">S-adenosyl-L-methionine</keyword>
<dbReference type="GO" id="GO:0046872">
    <property type="term" value="F:metal ion binding"/>
    <property type="evidence" value="ECO:0007669"/>
    <property type="project" value="UniProtKB-KW"/>
</dbReference>
<keyword evidence="10" id="KW-0456">Lyase</keyword>
<evidence type="ECO:0000313" key="12">
    <source>
        <dbReference type="EMBL" id="CRZ01501.1"/>
    </source>
</evidence>
<dbReference type="Pfam" id="PF06463">
    <property type="entry name" value="Mob_synth_C"/>
    <property type="match status" value="1"/>
</dbReference>
<dbReference type="GO" id="GO:0005525">
    <property type="term" value="F:GTP binding"/>
    <property type="evidence" value="ECO:0007669"/>
    <property type="project" value="UniProtKB-KW"/>
</dbReference>
<dbReference type="EMBL" id="HACM01001059">
    <property type="protein sequence ID" value="CRZ01501.1"/>
    <property type="molecule type" value="Transcribed_RNA"/>
</dbReference>
<dbReference type="SFLD" id="SFLDG01067">
    <property type="entry name" value="SPASM/twitch_domain_containing"/>
    <property type="match status" value="1"/>
</dbReference>
<evidence type="ECO:0000256" key="4">
    <source>
        <dbReference type="ARBA" id="ARBA00022723"/>
    </source>
</evidence>
<keyword evidence="5" id="KW-0547">Nucleotide-binding</keyword>
<dbReference type="AlphaFoldDB" id="A0A0H5QJK1"/>
<keyword evidence="8" id="KW-0342">GTP-binding</keyword>
<dbReference type="InterPro" id="IPR010505">
    <property type="entry name" value="MoaA_twitch"/>
</dbReference>
<dbReference type="CDD" id="cd21117">
    <property type="entry name" value="Twitch_MoaA"/>
    <property type="match status" value="1"/>
</dbReference>
<name>A0A0H5QJK1_9EUKA</name>
<evidence type="ECO:0000256" key="1">
    <source>
        <dbReference type="ARBA" id="ARBA00005046"/>
    </source>
</evidence>
<evidence type="ECO:0000256" key="3">
    <source>
        <dbReference type="ARBA" id="ARBA00022691"/>
    </source>
</evidence>
<dbReference type="SFLD" id="SFLDG01386">
    <property type="entry name" value="main_SPASM_domain-containing"/>
    <property type="match status" value="1"/>
</dbReference>
<dbReference type="PANTHER" id="PTHR22960">
    <property type="entry name" value="MOLYBDOPTERIN COFACTOR SYNTHESIS PROTEIN A"/>
    <property type="match status" value="1"/>
</dbReference>
<dbReference type="SUPFAM" id="SSF102114">
    <property type="entry name" value="Radical SAM enzymes"/>
    <property type="match status" value="1"/>
</dbReference>
<dbReference type="SFLD" id="SFLDS00029">
    <property type="entry name" value="Radical_SAM"/>
    <property type="match status" value="1"/>
</dbReference>
<dbReference type="CDD" id="cd01335">
    <property type="entry name" value="Radical_SAM"/>
    <property type="match status" value="1"/>
</dbReference>
<dbReference type="SFLD" id="SFLDG01383">
    <property type="entry name" value="cyclic_pyranopterin_phosphate"/>
    <property type="match status" value="1"/>
</dbReference>
<reference evidence="12" key="1">
    <citation type="submission" date="2015-04" db="EMBL/GenBank/DDBJ databases">
        <title>The genome sequence of the plant pathogenic Rhizarian Plasmodiophora brassicae reveals insights in its biotrophic life cycle and the origin of chitin synthesis.</title>
        <authorList>
            <person name="Schwelm A."/>
            <person name="Fogelqvist J."/>
            <person name="Knaust A."/>
            <person name="Julke S."/>
            <person name="Lilja T."/>
            <person name="Dhandapani V."/>
            <person name="Bonilla-Rosso G."/>
            <person name="Karlsson M."/>
            <person name="Shevchenko A."/>
            <person name="Choi S.R."/>
            <person name="Kim H.G."/>
            <person name="Park J.Y."/>
            <person name="Lim Y.P."/>
            <person name="Ludwig-Muller J."/>
            <person name="Dixelius C."/>
        </authorList>
    </citation>
    <scope>NUCLEOTIDE SEQUENCE</scope>
    <source>
        <tissue evidence="12">Potato root galls</tissue>
    </source>
</reference>
<accession>A0A0H5QJK1</accession>
<keyword evidence="7" id="KW-0411">Iron-sulfur</keyword>
<proteinExistence type="predicted"/>
<dbReference type="PROSITE" id="PS51918">
    <property type="entry name" value="RADICAL_SAM"/>
    <property type="match status" value="1"/>
</dbReference>
<dbReference type="GO" id="GO:0051539">
    <property type="term" value="F:4 iron, 4 sulfur cluster binding"/>
    <property type="evidence" value="ECO:0007669"/>
    <property type="project" value="UniProtKB-KW"/>
</dbReference>
<dbReference type="Pfam" id="PF04055">
    <property type="entry name" value="Radical_SAM"/>
    <property type="match status" value="1"/>
</dbReference>
<dbReference type="InterPro" id="IPR007197">
    <property type="entry name" value="rSAM"/>
</dbReference>
<keyword evidence="9" id="KW-0501">Molybdenum cofactor biosynthesis</keyword>
<keyword evidence="2" id="KW-0004">4Fe-4S</keyword>
<dbReference type="InterPro" id="IPR006638">
    <property type="entry name" value="Elp3/MiaA/NifB-like_rSAM"/>
</dbReference>
<evidence type="ECO:0000256" key="7">
    <source>
        <dbReference type="ARBA" id="ARBA00023014"/>
    </source>
</evidence>
<dbReference type="InterPro" id="IPR040064">
    <property type="entry name" value="MoaA-like"/>
</dbReference>
<evidence type="ECO:0000256" key="6">
    <source>
        <dbReference type="ARBA" id="ARBA00023004"/>
    </source>
</evidence>
<evidence type="ECO:0000256" key="5">
    <source>
        <dbReference type="ARBA" id="ARBA00022741"/>
    </source>
</evidence>
<dbReference type="SMART" id="SM00729">
    <property type="entry name" value="Elp3"/>
    <property type="match status" value="1"/>
</dbReference>
<keyword evidence="6" id="KW-0408">Iron</keyword>
<dbReference type="Gene3D" id="3.20.20.70">
    <property type="entry name" value="Aldolase class I"/>
    <property type="match status" value="1"/>
</dbReference>